<keyword evidence="5" id="KW-1185">Reference proteome</keyword>
<dbReference type="Proteomes" id="UP001530293">
    <property type="component" value="Unassembled WGS sequence"/>
</dbReference>
<feature type="compositionally biased region" description="Pro residues" evidence="1">
    <location>
        <begin position="162"/>
        <end position="171"/>
    </location>
</feature>
<name>A0ABD3MCU4_9STRA</name>
<keyword evidence="2" id="KW-0732">Signal</keyword>
<feature type="region of interest" description="Disordered" evidence="1">
    <location>
        <begin position="144"/>
        <end position="175"/>
    </location>
</feature>
<evidence type="ECO:0000313" key="5">
    <source>
        <dbReference type="Proteomes" id="UP001530293"/>
    </source>
</evidence>
<sequence>MGIATLILLFLCHHNAIKKAHSFQPRLIELHHASDARRLSSWRWRRPHAVSFDTTLSTATNYRTNRSWVLAAESAEIAEKGVSASNEESASTVGIASTTKVEAAMPEKTINDASSPSTHNVESLANKYYQRKMNLVTEEVNTMTDSSVEENKAGVESTADAPTPPPQPPTTVQPRRRFADFGIASERAEPIGGEASTQESESSASSSDDSSSTMKLRGFSESGRPKLAYLEDEMPPATAVVTREQKSASSTEVIVPQETSKLINTQPSSPTSNLPLPETSGLDIDVSGQPLIILGITLSLALGIYLRNVSDVRSDGSVDNKESDFFGNVTNESKNLLQKVKDAGTAGAISYALWEAAFWGVSIPICLVSYRQVMGHWPDLTSGEDLRKMGMEAFAFVNFARLAVPIRIGLALSTVPWVTENILPIFTRSHEKNELDDEIMTSAPENLTSTHVFSGGEEEEDPPFLNEAAGDLNVSETTLSSAYYDSNEVDDDESSDISEVESRLRRIETEALRISTLTTERMSSTIDSTPLRQMNYVPGSFSNIDEYCEPGQVNNACSESIQGYLDSLARTGAIATDGEVKTIVGYLDSLSSNVVSNNRNRGAAFSSYLDALSMGSIPAPTSAEAVANYLDVLSNDTNTPITSSQEVGGQIGSRINDVEERLNRLESSIVSLPDEIASRLLSLQANQDKKMNDDMEKIMKLLVDEKGIDNFK</sequence>
<feature type="chain" id="PRO_5044782609" description="Diatom pyrenoid component 2 domain-containing protein" evidence="2">
    <location>
        <begin position="23"/>
        <end position="712"/>
    </location>
</feature>
<organism evidence="4 5">
    <name type="scientific">Discostella pseudostelligera</name>
    <dbReference type="NCBI Taxonomy" id="259834"/>
    <lineage>
        <taxon>Eukaryota</taxon>
        <taxon>Sar</taxon>
        <taxon>Stramenopiles</taxon>
        <taxon>Ochrophyta</taxon>
        <taxon>Bacillariophyta</taxon>
        <taxon>Coscinodiscophyceae</taxon>
        <taxon>Thalassiosirophycidae</taxon>
        <taxon>Stephanodiscales</taxon>
        <taxon>Stephanodiscaceae</taxon>
        <taxon>Discostella</taxon>
    </lineage>
</organism>
<feature type="region of interest" description="Disordered" evidence="1">
    <location>
        <begin position="188"/>
        <end position="225"/>
    </location>
</feature>
<comment type="caution">
    <text evidence="4">The sequence shown here is derived from an EMBL/GenBank/DDBJ whole genome shotgun (WGS) entry which is preliminary data.</text>
</comment>
<gene>
    <name evidence="4" type="ORF">ACHAWU_010107</name>
</gene>
<feature type="domain" description="Diatom pyrenoid component 2" evidence="3">
    <location>
        <begin position="543"/>
        <end position="638"/>
    </location>
</feature>
<reference evidence="4 5" key="1">
    <citation type="submission" date="2024-10" db="EMBL/GenBank/DDBJ databases">
        <title>Updated reference genomes for cyclostephanoid diatoms.</title>
        <authorList>
            <person name="Roberts W.R."/>
            <person name="Alverson A.J."/>
        </authorList>
    </citation>
    <scope>NUCLEOTIDE SEQUENCE [LARGE SCALE GENOMIC DNA]</scope>
    <source>
        <strain evidence="4 5">AJA232-27</strain>
    </source>
</reference>
<proteinExistence type="predicted"/>
<dbReference type="InterPro" id="IPR057486">
    <property type="entry name" value="DPC2"/>
</dbReference>
<dbReference type="Pfam" id="PF25195">
    <property type="entry name" value="DPC2"/>
    <property type="match status" value="1"/>
</dbReference>
<evidence type="ECO:0000259" key="3">
    <source>
        <dbReference type="Pfam" id="PF25195"/>
    </source>
</evidence>
<feature type="compositionally biased region" description="Low complexity" evidence="1">
    <location>
        <begin position="195"/>
        <end position="213"/>
    </location>
</feature>
<evidence type="ECO:0000256" key="1">
    <source>
        <dbReference type="SAM" id="MobiDB-lite"/>
    </source>
</evidence>
<protein>
    <recommendedName>
        <fullName evidence="3">Diatom pyrenoid component 2 domain-containing protein</fullName>
    </recommendedName>
</protein>
<feature type="signal peptide" evidence="2">
    <location>
        <begin position="1"/>
        <end position="22"/>
    </location>
</feature>
<evidence type="ECO:0000256" key="2">
    <source>
        <dbReference type="SAM" id="SignalP"/>
    </source>
</evidence>
<dbReference type="AlphaFoldDB" id="A0ABD3MCU4"/>
<evidence type="ECO:0000313" key="4">
    <source>
        <dbReference type="EMBL" id="KAL3761930.1"/>
    </source>
</evidence>
<dbReference type="EMBL" id="JALLBG020000144">
    <property type="protein sequence ID" value="KAL3761930.1"/>
    <property type="molecule type" value="Genomic_DNA"/>
</dbReference>
<accession>A0ABD3MCU4</accession>